<dbReference type="EMBL" id="CP043311">
    <property type="protein sequence ID" value="QEY61795.1"/>
    <property type="molecule type" value="Genomic_DNA"/>
</dbReference>
<dbReference type="KEGG" id="plal:FXN65_06885"/>
<feature type="chain" id="PRO_5023868695" description="DUF1311 domain-containing protein" evidence="1">
    <location>
        <begin position="25"/>
        <end position="101"/>
    </location>
</feature>
<evidence type="ECO:0000313" key="2">
    <source>
        <dbReference type="EMBL" id="QEY61795.1"/>
    </source>
</evidence>
<dbReference type="Proteomes" id="UP000327179">
    <property type="component" value="Chromosome"/>
</dbReference>
<feature type="signal peptide" evidence="1">
    <location>
        <begin position="1"/>
        <end position="24"/>
    </location>
</feature>
<dbReference type="AlphaFoldDB" id="A0A5J6QJ30"/>
<reference evidence="2 3" key="1">
    <citation type="submission" date="2019-08" db="EMBL/GenBank/DDBJ databases">
        <title>Whole-genome Sequencing of e-waste polymer degrading bacterium Pseudomonas sp. strain PE08.</title>
        <authorList>
            <person name="Kirdat K."/>
            <person name="Debbarma P."/>
            <person name="Narawade N."/>
            <person name="Suyal D."/>
            <person name="Thorat V."/>
            <person name="Shouche Y."/>
            <person name="Goel R."/>
            <person name="Yadav A."/>
        </authorList>
    </citation>
    <scope>NUCLEOTIDE SEQUENCE [LARGE SCALE GENOMIC DNA]</scope>
    <source>
        <strain evidence="2 3">PE08</strain>
    </source>
</reference>
<evidence type="ECO:0000313" key="3">
    <source>
        <dbReference type="Proteomes" id="UP000327179"/>
    </source>
</evidence>
<organism evidence="2 3">
    <name type="scientific">Metapseudomonas lalkuanensis</name>
    <dbReference type="NCBI Taxonomy" id="2604832"/>
    <lineage>
        <taxon>Bacteria</taxon>
        <taxon>Pseudomonadati</taxon>
        <taxon>Pseudomonadota</taxon>
        <taxon>Gammaproteobacteria</taxon>
        <taxon>Pseudomonadales</taxon>
        <taxon>Pseudomonadaceae</taxon>
        <taxon>Metapseudomonas</taxon>
    </lineage>
</organism>
<proteinExistence type="predicted"/>
<evidence type="ECO:0008006" key="4">
    <source>
        <dbReference type="Google" id="ProtNLM"/>
    </source>
</evidence>
<keyword evidence="1" id="KW-0732">Signal</keyword>
<name>A0A5J6QJ30_9GAMM</name>
<keyword evidence="3" id="KW-1185">Reference proteome</keyword>
<dbReference type="RefSeq" id="WP_151132339.1">
    <property type="nucleotide sequence ID" value="NZ_CP043311.1"/>
</dbReference>
<protein>
    <recommendedName>
        <fullName evidence="4">DUF1311 domain-containing protein</fullName>
    </recommendedName>
</protein>
<gene>
    <name evidence="2" type="ORF">FXN65_06885</name>
</gene>
<evidence type="ECO:0000256" key="1">
    <source>
        <dbReference type="SAM" id="SignalP"/>
    </source>
</evidence>
<sequence length="101" mass="11004">MSNNKCLIAAALTIAAGYLSSAQADESAIQAHCQSKWSGDAMRAYCVEEQRRSAEAITGYSGPVRNRCESEWGSDFHMVLFCIRELEGPSQASVSRVAQDQ</sequence>
<accession>A0A5J6QJ30</accession>